<dbReference type="Gene3D" id="3.30.565.10">
    <property type="entry name" value="Histidine kinase-like ATPase, C-terminal domain"/>
    <property type="match status" value="1"/>
</dbReference>
<evidence type="ECO:0000259" key="3">
    <source>
        <dbReference type="Pfam" id="PF14417"/>
    </source>
</evidence>
<name>A0ABP6Q8I4_9ACTN</name>
<dbReference type="InterPro" id="IPR047718">
    <property type="entry name" value="RsbA-like_anti_sig"/>
</dbReference>
<dbReference type="InterPro" id="IPR003594">
    <property type="entry name" value="HATPase_dom"/>
</dbReference>
<dbReference type="CDD" id="cd16936">
    <property type="entry name" value="HATPase_RsbW-like"/>
    <property type="match status" value="1"/>
</dbReference>
<dbReference type="Pfam" id="PF13581">
    <property type="entry name" value="HATPase_c_2"/>
    <property type="match status" value="1"/>
</dbReference>
<organism evidence="4 5">
    <name type="scientific">Actinocorallia longicatena</name>
    <dbReference type="NCBI Taxonomy" id="111803"/>
    <lineage>
        <taxon>Bacteria</taxon>
        <taxon>Bacillati</taxon>
        <taxon>Actinomycetota</taxon>
        <taxon>Actinomycetes</taxon>
        <taxon>Streptosporangiales</taxon>
        <taxon>Thermomonosporaceae</taxon>
        <taxon>Actinocorallia</taxon>
    </lineage>
</organism>
<keyword evidence="1" id="KW-0723">Serine/threonine-protein kinase</keyword>
<keyword evidence="5" id="KW-1185">Reference proteome</keyword>
<evidence type="ECO:0000256" key="1">
    <source>
        <dbReference type="ARBA" id="ARBA00022527"/>
    </source>
</evidence>
<dbReference type="InterPro" id="IPR050267">
    <property type="entry name" value="Anti-sigma-factor_SerPK"/>
</dbReference>
<gene>
    <name evidence="4" type="ORF">GCM10010468_29220</name>
</gene>
<keyword evidence="4" id="KW-0418">Kinase</keyword>
<dbReference type="GO" id="GO:0016301">
    <property type="term" value="F:kinase activity"/>
    <property type="evidence" value="ECO:0007669"/>
    <property type="project" value="UniProtKB-KW"/>
</dbReference>
<proteinExistence type="predicted"/>
<comment type="caution">
    <text evidence="4">The sequence shown here is derived from an EMBL/GenBank/DDBJ whole genome shotgun (WGS) entry which is preliminary data.</text>
</comment>
<accession>A0ABP6Q8I4</accession>
<feature type="domain" description="MEDS" evidence="3">
    <location>
        <begin position="7"/>
        <end position="151"/>
    </location>
</feature>
<evidence type="ECO:0000313" key="4">
    <source>
        <dbReference type="EMBL" id="GAA3210938.1"/>
    </source>
</evidence>
<dbReference type="SUPFAM" id="SSF55874">
    <property type="entry name" value="ATPase domain of HSP90 chaperone/DNA topoisomerase II/histidine kinase"/>
    <property type="match status" value="1"/>
</dbReference>
<evidence type="ECO:0000313" key="5">
    <source>
        <dbReference type="Proteomes" id="UP001501237"/>
    </source>
</evidence>
<protein>
    <submittedName>
        <fullName evidence="4">Sensor histidine kinase</fullName>
    </submittedName>
</protein>
<feature type="domain" description="Histidine kinase/HSP90-like ATPase" evidence="2">
    <location>
        <begin position="189"/>
        <end position="302"/>
    </location>
</feature>
<keyword evidence="4" id="KW-0808">Transferase</keyword>
<dbReference type="Pfam" id="PF14417">
    <property type="entry name" value="MEDS"/>
    <property type="match status" value="1"/>
</dbReference>
<dbReference type="InterPro" id="IPR025847">
    <property type="entry name" value="MEDS_domain"/>
</dbReference>
<dbReference type="EMBL" id="BAAAUV010000006">
    <property type="protein sequence ID" value="GAA3210938.1"/>
    <property type="molecule type" value="Genomic_DNA"/>
</dbReference>
<sequence>MIMSDFRHPAFFYRTPEEYLAGATAFVHAGLSAGQPVAVAVPGPRLEEIRAGLGSAAGSVKMIDMREAGRNPGRILPGVLSAFADAHPHATPHIIGEPIWPGRTETEYPACAQHEALINLAFAGRSIAIMCPYDASRLGRRALADAAVSHPVLWDADGERKSDRFAPERLVADYNTPLPEPVGTVRVLPFDEAALPLVREFTVAETLRAGLGRDRAGDAELVVNELAANSVHHGGGSGVVRIWRHYGQVVCEVSDQGRMTDPLVGRRPAGDSVRGGRGVLMVNLIADLVRTHTGPAGTTTRAYFRRV</sequence>
<dbReference type="InterPro" id="IPR036890">
    <property type="entry name" value="HATPase_C_sf"/>
</dbReference>
<dbReference type="Proteomes" id="UP001501237">
    <property type="component" value="Unassembled WGS sequence"/>
</dbReference>
<evidence type="ECO:0000259" key="2">
    <source>
        <dbReference type="Pfam" id="PF13581"/>
    </source>
</evidence>
<dbReference type="PANTHER" id="PTHR35526:SF3">
    <property type="entry name" value="ANTI-SIGMA-F FACTOR RSBW"/>
    <property type="match status" value="1"/>
</dbReference>
<reference evidence="5" key="1">
    <citation type="journal article" date="2019" name="Int. J. Syst. Evol. Microbiol.">
        <title>The Global Catalogue of Microorganisms (GCM) 10K type strain sequencing project: providing services to taxonomists for standard genome sequencing and annotation.</title>
        <authorList>
            <consortium name="The Broad Institute Genomics Platform"/>
            <consortium name="The Broad Institute Genome Sequencing Center for Infectious Disease"/>
            <person name="Wu L."/>
            <person name="Ma J."/>
        </authorList>
    </citation>
    <scope>NUCLEOTIDE SEQUENCE [LARGE SCALE GENOMIC DNA]</scope>
    <source>
        <strain evidence="5">JCM 9377</strain>
    </source>
</reference>
<dbReference type="NCBIfam" id="NF041045">
    <property type="entry name" value="RsbA_anti_sig"/>
    <property type="match status" value="1"/>
</dbReference>
<dbReference type="PANTHER" id="PTHR35526">
    <property type="entry name" value="ANTI-SIGMA-F FACTOR RSBW-RELATED"/>
    <property type="match status" value="1"/>
</dbReference>